<keyword evidence="3" id="KW-1185">Reference proteome</keyword>
<feature type="transmembrane region" description="Helical" evidence="1">
    <location>
        <begin position="20"/>
        <end position="42"/>
    </location>
</feature>
<organism evidence="2 3">
    <name type="scientific">Caminicella sporogenes DSM 14501</name>
    <dbReference type="NCBI Taxonomy" id="1121266"/>
    <lineage>
        <taxon>Bacteria</taxon>
        <taxon>Bacillati</taxon>
        <taxon>Bacillota</taxon>
        <taxon>Clostridia</taxon>
        <taxon>Peptostreptococcales</taxon>
        <taxon>Caminicellaceae</taxon>
        <taxon>Caminicella</taxon>
    </lineage>
</organism>
<feature type="transmembrane region" description="Helical" evidence="1">
    <location>
        <begin position="332"/>
        <end position="354"/>
    </location>
</feature>
<feature type="transmembrane region" description="Helical" evidence="1">
    <location>
        <begin position="102"/>
        <end position="127"/>
    </location>
</feature>
<keyword evidence="1" id="KW-1133">Transmembrane helix</keyword>
<proteinExistence type="predicted"/>
<keyword evidence="1" id="KW-0472">Membrane</keyword>
<protein>
    <submittedName>
        <fullName evidence="2">ABC-2 type transport system permease protein</fullName>
    </submittedName>
</protein>
<feature type="transmembrane region" description="Helical" evidence="1">
    <location>
        <begin position="62"/>
        <end position="81"/>
    </location>
</feature>
<feature type="transmembrane region" description="Helical" evidence="1">
    <location>
        <begin position="147"/>
        <end position="165"/>
    </location>
</feature>
<dbReference type="RefSeq" id="WP_072966584.1">
    <property type="nucleotide sequence ID" value="NZ_FRAJ01000008.1"/>
</dbReference>
<feature type="transmembrane region" description="Helical" evidence="1">
    <location>
        <begin position="299"/>
        <end position="320"/>
    </location>
</feature>
<feature type="transmembrane region" description="Helical" evidence="1">
    <location>
        <begin position="273"/>
        <end position="293"/>
    </location>
</feature>
<keyword evidence="1" id="KW-0812">Transmembrane</keyword>
<accession>A0A1M6PH27</accession>
<reference evidence="2 3" key="1">
    <citation type="submission" date="2016-11" db="EMBL/GenBank/DDBJ databases">
        <authorList>
            <person name="Jaros S."/>
            <person name="Januszkiewicz K."/>
            <person name="Wedrychowicz H."/>
        </authorList>
    </citation>
    <scope>NUCLEOTIDE SEQUENCE [LARGE SCALE GENOMIC DNA]</scope>
    <source>
        <strain evidence="2 3">DSM 14501</strain>
    </source>
</reference>
<feature type="transmembrane region" description="Helical" evidence="1">
    <location>
        <begin position="232"/>
        <end position="253"/>
    </location>
</feature>
<feature type="transmembrane region" description="Helical" evidence="1">
    <location>
        <begin position="177"/>
        <end position="197"/>
    </location>
</feature>
<evidence type="ECO:0000313" key="3">
    <source>
        <dbReference type="Proteomes" id="UP000184082"/>
    </source>
</evidence>
<gene>
    <name evidence="2" type="ORF">SAMN02745883_01204</name>
</gene>
<sequence>MKSAISYFNKRIIREDLKRFWGIGALYFLALIFTGPIMFLISSNESDMINFNIERYFNIYSHGFQITFSVIFPILLATLIFRYIQVKSSAGMIHSFPFTRNILFNSHILSNLIIISIPVFINFIIMFLVYKGLYTGEKIVMSDVYKWFFITLLINYTVLFMTVFAGMISGVSFIQSVLSLIFLFLPLGLTGLVLMALDNILFGFVPEADTFIKDFAFKAIPVTNQLYKEKNIMIIIWYIILLFILFFVSKYLYNKRNLETAGDSITFDILKPLFKYGVAFCTMIIGGLYFSAIGRESSFWLYFGFFIGAVFGYIIAEMIIEKSIWVFNKLWGLLPFIIIAGLFFAIVDFDLIGYEKRLPKISKIESVYFDSYLEEIRLKNDYGLLHSESNIKAVRNLHKMIIDNKSEIQNMPVEESRKHISIGYKLKNGKILVREYNIPKKMFNNNPYIREIYESHEYKKRNKIFKVDVDKISDISIYVNIINKNIVISDKDKVRELVEALKKDILNETYDEIISTKEPWAEINIRCISEICGTKRQTLYLNFKKSYKELEKWFKENGYYEKVRVMPDDIKYAVVKDIQELKDVEKNIYKIADNLEMIRGKKVEIRDKNKIEELLRTYNASYRSSYLKNKKYIVVFYLKNGEMIVGSYFDDDVPNFIKSY</sequence>
<evidence type="ECO:0000313" key="2">
    <source>
        <dbReference type="EMBL" id="SHK07251.1"/>
    </source>
</evidence>
<dbReference type="EMBL" id="FRAJ01000008">
    <property type="protein sequence ID" value="SHK07251.1"/>
    <property type="molecule type" value="Genomic_DNA"/>
</dbReference>
<dbReference type="AlphaFoldDB" id="A0A1M6PH27"/>
<dbReference type="STRING" id="1121266.SAMN02745883_01204"/>
<dbReference type="Proteomes" id="UP000184082">
    <property type="component" value="Unassembled WGS sequence"/>
</dbReference>
<name>A0A1M6PH27_9FIRM</name>
<evidence type="ECO:0000256" key="1">
    <source>
        <dbReference type="SAM" id="Phobius"/>
    </source>
</evidence>